<evidence type="ECO:0000313" key="2">
    <source>
        <dbReference type="EMBL" id="JAD65315.1"/>
    </source>
</evidence>
<accession>A0A0A9BVW2</accession>
<feature type="signal peptide" evidence="1">
    <location>
        <begin position="1"/>
        <end position="25"/>
    </location>
</feature>
<reference evidence="2" key="1">
    <citation type="submission" date="2014-09" db="EMBL/GenBank/DDBJ databases">
        <authorList>
            <person name="Magalhaes I.L.F."/>
            <person name="Oliveira U."/>
            <person name="Santos F.R."/>
            <person name="Vidigal T.H.D.A."/>
            <person name="Brescovit A.D."/>
            <person name="Santos A.J."/>
        </authorList>
    </citation>
    <scope>NUCLEOTIDE SEQUENCE</scope>
    <source>
        <tissue evidence="2">Shoot tissue taken approximately 20 cm above the soil surface</tissue>
    </source>
</reference>
<proteinExistence type="predicted"/>
<name>A0A0A9BVW2_ARUDO</name>
<organism evidence="2">
    <name type="scientific">Arundo donax</name>
    <name type="common">Giant reed</name>
    <name type="synonym">Donax arundinaceus</name>
    <dbReference type="NCBI Taxonomy" id="35708"/>
    <lineage>
        <taxon>Eukaryota</taxon>
        <taxon>Viridiplantae</taxon>
        <taxon>Streptophyta</taxon>
        <taxon>Embryophyta</taxon>
        <taxon>Tracheophyta</taxon>
        <taxon>Spermatophyta</taxon>
        <taxon>Magnoliopsida</taxon>
        <taxon>Liliopsida</taxon>
        <taxon>Poales</taxon>
        <taxon>Poaceae</taxon>
        <taxon>PACMAD clade</taxon>
        <taxon>Arundinoideae</taxon>
        <taxon>Arundineae</taxon>
        <taxon>Arundo</taxon>
    </lineage>
</organism>
<reference evidence="2" key="2">
    <citation type="journal article" date="2015" name="Data Brief">
        <title>Shoot transcriptome of the giant reed, Arundo donax.</title>
        <authorList>
            <person name="Barrero R.A."/>
            <person name="Guerrero F.D."/>
            <person name="Moolhuijzen P."/>
            <person name="Goolsby J.A."/>
            <person name="Tidwell J."/>
            <person name="Bellgard S.E."/>
            <person name="Bellgard M.I."/>
        </authorList>
    </citation>
    <scope>NUCLEOTIDE SEQUENCE</scope>
    <source>
        <tissue evidence="2">Shoot tissue taken approximately 20 cm above the soil surface</tissue>
    </source>
</reference>
<dbReference type="EMBL" id="GBRH01232580">
    <property type="protein sequence ID" value="JAD65315.1"/>
    <property type="molecule type" value="Transcribed_RNA"/>
</dbReference>
<dbReference type="AlphaFoldDB" id="A0A0A9BVW2"/>
<keyword evidence="1" id="KW-0732">Signal</keyword>
<protein>
    <submittedName>
        <fullName evidence="2">Uncharacterized protein</fullName>
    </submittedName>
</protein>
<evidence type="ECO:0000256" key="1">
    <source>
        <dbReference type="SAM" id="SignalP"/>
    </source>
</evidence>
<sequence>MPVFHLRFVIRFLSWMYPFTFLCSSIQTHSIWKEKKHIQGMASTTNATAKMYCFLNQ</sequence>
<feature type="chain" id="PRO_5002042990" evidence="1">
    <location>
        <begin position="26"/>
        <end position="57"/>
    </location>
</feature>